<dbReference type="Proteomes" id="UP000196503">
    <property type="component" value="Unassembled WGS sequence"/>
</dbReference>
<sequence length="49" mass="5877">YEGEHHRHARTYGFLSRSISFIISFRWGNSTDFCKRWRTSTNSYIISCT</sequence>
<evidence type="ECO:0000313" key="1">
    <source>
        <dbReference type="EMBL" id="OUZ18232.1"/>
    </source>
</evidence>
<comment type="caution">
    <text evidence="1">The sequence shown here is derived from an EMBL/GenBank/DDBJ whole genome shotgun (WGS) entry which is preliminary data.</text>
</comment>
<dbReference type="EMBL" id="NIBL01000002">
    <property type="protein sequence ID" value="OUZ18232.1"/>
    <property type="molecule type" value="Genomic_DNA"/>
</dbReference>
<accession>A0A200HZ69</accession>
<evidence type="ECO:0000313" key="2">
    <source>
        <dbReference type="Proteomes" id="UP000196503"/>
    </source>
</evidence>
<proteinExistence type="predicted"/>
<gene>
    <name evidence="1" type="ORF">A5869_001714</name>
</gene>
<feature type="non-terminal residue" evidence="1">
    <location>
        <position position="1"/>
    </location>
</feature>
<organism evidence="1 2">
    <name type="scientific">Enterococcus cecorum</name>
    <dbReference type="NCBI Taxonomy" id="44008"/>
    <lineage>
        <taxon>Bacteria</taxon>
        <taxon>Bacillati</taxon>
        <taxon>Bacillota</taxon>
        <taxon>Bacilli</taxon>
        <taxon>Lactobacillales</taxon>
        <taxon>Enterococcaceae</taxon>
        <taxon>Enterococcus</taxon>
    </lineage>
</organism>
<name>A0A200HZ69_9ENTE</name>
<dbReference type="AlphaFoldDB" id="A0A200HZ69"/>
<protein>
    <submittedName>
        <fullName evidence="1">Tetracycline resistance protein TetM transposon TnFO1</fullName>
    </submittedName>
</protein>
<reference evidence="1 2" key="1">
    <citation type="submission" date="2017-05" db="EMBL/GenBank/DDBJ databases">
        <title>The Genome Sequence of Enterococcus faecium 2D5_DIV0622.</title>
        <authorList>
            <consortium name="The Broad Institute Genomics Platform"/>
            <consortium name="The Broad Institute Genomic Center for Infectious Diseases"/>
            <person name="Earl A."/>
            <person name="Manson A."/>
            <person name="Schwartman J."/>
            <person name="Gilmore M."/>
            <person name="Abouelleil A."/>
            <person name="Cao P."/>
            <person name="Chapman S."/>
            <person name="Cusick C."/>
            <person name="Shea T."/>
            <person name="Young S."/>
            <person name="Neafsey D."/>
            <person name="Nusbaum C."/>
            <person name="Birren B."/>
        </authorList>
    </citation>
    <scope>NUCLEOTIDE SEQUENCE [LARGE SCALE GENOMIC DNA]</scope>
    <source>
        <strain evidence="1 2">2D5_DIV0622</strain>
    </source>
</reference>